<name>A0A7R7J058_9BACT</name>
<keyword evidence="2" id="KW-1185">Reference proteome</keyword>
<accession>A0A7R7J058</accession>
<sequence>MLARLNRAREELKLVSLGELDILSGDGHQYLRSLLDKAN</sequence>
<evidence type="ECO:0000313" key="1">
    <source>
        <dbReference type="EMBL" id="BCO11325.1"/>
    </source>
</evidence>
<dbReference type="Proteomes" id="UP000515472">
    <property type="component" value="Chromosome"/>
</dbReference>
<dbReference type="EMBL" id="AP023213">
    <property type="protein sequence ID" value="BCO11325.1"/>
    <property type="molecule type" value="Genomic_DNA"/>
</dbReference>
<protein>
    <submittedName>
        <fullName evidence="1">Uncharacterized protein</fullName>
    </submittedName>
</protein>
<gene>
    <name evidence="1" type="ORF">GEOBRER4_n1617</name>
</gene>
<organism evidence="1 2">
    <name type="scientific">Citrifermentans bremense</name>
    <dbReference type="NCBI Taxonomy" id="60035"/>
    <lineage>
        <taxon>Bacteria</taxon>
        <taxon>Pseudomonadati</taxon>
        <taxon>Thermodesulfobacteriota</taxon>
        <taxon>Desulfuromonadia</taxon>
        <taxon>Geobacterales</taxon>
        <taxon>Geobacteraceae</taxon>
        <taxon>Citrifermentans</taxon>
    </lineage>
</organism>
<reference evidence="1 2" key="1">
    <citation type="submission" date="2020-06" db="EMBL/GenBank/DDBJ databases">
        <title>Interaction of electrochemicaly active bacteria, Geobacter bremensis R4 on different carbon anode.</title>
        <authorList>
            <person name="Meng L."/>
            <person name="Yoshida N."/>
        </authorList>
    </citation>
    <scope>NUCLEOTIDE SEQUENCE [LARGE SCALE GENOMIC DNA]</scope>
    <source>
        <strain evidence="1 2">R4</strain>
    </source>
</reference>
<proteinExistence type="predicted"/>
<dbReference type="AlphaFoldDB" id="A0A7R7J058"/>
<evidence type="ECO:0000313" key="2">
    <source>
        <dbReference type="Proteomes" id="UP000515472"/>
    </source>
</evidence>